<reference evidence="4" key="1">
    <citation type="journal article" date="2011" name="Stand. Genomic Sci.">
        <title>Non-contiguous finished genome sequence of the opportunistic oral pathogen Prevotella multisaccharivorax type strain (PPPA20).</title>
        <authorList>
            <person name="Pati A."/>
            <person name="Gronow S."/>
            <person name="Lu M."/>
            <person name="Lapidus A."/>
            <person name="Nolan M."/>
            <person name="Lucas S."/>
            <person name="Hammon N."/>
            <person name="Deshpande S."/>
            <person name="Cheng J.F."/>
            <person name="Tapia R."/>
            <person name="Han C."/>
            <person name="Goodwin L."/>
            <person name="Pitluck S."/>
            <person name="Liolios K."/>
            <person name="Pagani I."/>
            <person name="Mavromatis K."/>
            <person name="Mikhailova N."/>
            <person name="Huntemann M."/>
            <person name="Chen A."/>
            <person name="Palaniappan K."/>
            <person name="Land M."/>
            <person name="Hauser L."/>
            <person name="Detter J.C."/>
            <person name="Brambilla E.M."/>
            <person name="Rohde M."/>
            <person name="Goker M."/>
            <person name="Woyke T."/>
            <person name="Bristow J."/>
            <person name="Eisen J.A."/>
            <person name="Markowitz V."/>
            <person name="Hugenholtz P."/>
            <person name="Kyrpides N.C."/>
            <person name="Klenk H.P."/>
            <person name="Ivanova N."/>
        </authorList>
    </citation>
    <scope>NUCLEOTIDE SEQUENCE [LARGE SCALE GENOMIC DNA]</scope>
    <source>
        <strain evidence="4">DSM 17128</strain>
    </source>
</reference>
<evidence type="ECO:0000313" key="3">
    <source>
        <dbReference type="EMBL" id="EGN55664.1"/>
    </source>
</evidence>
<dbReference type="RefSeq" id="WP_007572346.1">
    <property type="nucleotide sequence ID" value="NZ_BPTS01000002.1"/>
</dbReference>
<evidence type="ECO:0000259" key="2">
    <source>
        <dbReference type="Pfam" id="PF00326"/>
    </source>
</evidence>
<dbReference type="OrthoDB" id="9812921at2"/>
<evidence type="ECO:0000256" key="1">
    <source>
        <dbReference type="ARBA" id="ARBA00022801"/>
    </source>
</evidence>
<sequence length="817" mass="90864">MRKILSSIFLLTIFGLPVLAGNHVVSRFRLTGPVPLSRPLMIDSINISGQRFSDDSLLCRPLTDTGARVFDAGQKLQGSKGLSVASLSFDMESTAYTRASLSVSGLKTSRIFIDGKEGSGRDMALEPGHHHVEICTLLENNVTVKPQVTLTADNDEALSVLDPGASRLYSLKDVLNGKRLWGVRLSDDGRYGIIGSYDTRDGGKVTSSWKVREMATGKVLHQSSESLCFFPGSDDLLMERMADNGNRQLVRVSLSDGSETVVASNMPKGDSWQMTPDGKSLILTHVNKGPTEDKDIYQIVEPDDRQPGWRDRSSLLRYDLLTGVVQPLTFGFHGVSLLDVSADSHYLLFMTSRSRLTARPTTLFSIWRMDLRTLKAECLVKDDGFVSSARFSPDGRHLVIMGSPECLGGVGKNVPAGRIPSMYDYQLYIYDIASGRVNPITKQFNPGVDMFTWAKSDGRIWFTALDRDYCHLYYCDLHTGTITQVPEPEDMVSTFAIAKDARQMLWYGEGASNSDRLYSLNTATGKSVLIEDLNKDKLKGVELGACEPWSFVNSRGDSISCRYYLPPHFDKTQHYPVIVNYYGGCSPTSRDFETRYPQHVWAAAGYVVLVVNPSGAVGFGQEFSSRHVNTAGKGVAEDIIEATQTFCRQHAYTDSLHVGCIGASYGGFMTQYLQTRTNLFAAAVSHAGISDHTSYWGEGYWGYSYSEVSMAGSYPWTRKDLFVDQSPLFNVEKIHTPLLFLHGNADHNVPIGESIQMFTALKLLGRPTAFVVVDGQDHHITDYGKRIKWHNTIMAWFQRYLKGDASWWNAIYKPVMQ</sequence>
<dbReference type="AlphaFoldDB" id="F8N9F0"/>
<dbReference type="SUPFAM" id="SSF82171">
    <property type="entry name" value="DPP6 N-terminal domain-like"/>
    <property type="match status" value="1"/>
</dbReference>
<dbReference type="Gene3D" id="3.40.50.1820">
    <property type="entry name" value="alpha/beta hydrolase"/>
    <property type="match status" value="1"/>
</dbReference>
<dbReference type="InterPro" id="IPR001375">
    <property type="entry name" value="Peptidase_S9_cat"/>
</dbReference>
<dbReference type="eggNOG" id="COG1506">
    <property type="taxonomic scope" value="Bacteria"/>
</dbReference>
<organism evidence="3 4">
    <name type="scientific">Hallella multisaccharivorax DSM 17128</name>
    <dbReference type="NCBI Taxonomy" id="688246"/>
    <lineage>
        <taxon>Bacteria</taxon>
        <taxon>Pseudomonadati</taxon>
        <taxon>Bacteroidota</taxon>
        <taxon>Bacteroidia</taxon>
        <taxon>Bacteroidales</taxon>
        <taxon>Prevotellaceae</taxon>
        <taxon>Hallella</taxon>
    </lineage>
</organism>
<dbReference type="GO" id="GO:0004252">
    <property type="term" value="F:serine-type endopeptidase activity"/>
    <property type="evidence" value="ECO:0007669"/>
    <property type="project" value="TreeGrafter"/>
</dbReference>
<dbReference type="InterPro" id="IPR029058">
    <property type="entry name" value="AB_hydrolase_fold"/>
</dbReference>
<name>F8N9F0_9BACT</name>
<keyword evidence="4" id="KW-1185">Reference proteome</keyword>
<dbReference type="SUPFAM" id="SSF53474">
    <property type="entry name" value="alpha/beta-Hydrolases"/>
    <property type="match status" value="1"/>
</dbReference>
<gene>
    <name evidence="3" type="ORF">Premu_0178</name>
</gene>
<protein>
    <submittedName>
        <fullName evidence="3">Putative alanyl dipeptidyl peptidase</fullName>
    </submittedName>
</protein>
<dbReference type="HOGENOM" id="CLU_349466_0_0_10"/>
<proteinExistence type="predicted"/>
<dbReference type="Gene3D" id="2.120.10.30">
    <property type="entry name" value="TolB, C-terminal domain"/>
    <property type="match status" value="2"/>
</dbReference>
<dbReference type="GO" id="GO:0006508">
    <property type="term" value="P:proteolysis"/>
    <property type="evidence" value="ECO:0007669"/>
    <property type="project" value="InterPro"/>
</dbReference>
<dbReference type="InterPro" id="IPR011042">
    <property type="entry name" value="6-blade_b-propeller_TolB-like"/>
</dbReference>
<evidence type="ECO:0000313" key="4">
    <source>
        <dbReference type="Proteomes" id="UP000002772"/>
    </source>
</evidence>
<dbReference type="EMBL" id="GL945017">
    <property type="protein sequence ID" value="EGN55664.1"/>
    <property type="molecule type" value="Genomic_DNA"/>
</dbReference>
<dbReference type="Proteomes" id="UP000002772">
    <property type="component" value="Unassembled WGS sequence"/>
</dbReference>
<dbReference type="Pfam" id="PF00326">
    <property type="entry name" value="Peptidase_S9"/>
    <property type="match status" value="1"/>
</dbReference>
<accession>F8N9F0</accession>
<keyword evidence="1" id="KW-0378">Hydrolase</keyword>
<feature type="domain" description="Peptidase S9 prolyl oligopeptidase catalytic" evidence="2">
    <location>
        <begin position="598"/>
        <end position="803"/>
    </location>
</feature>
<dbReference type="PANTHER" id="PTHR42776:SF27">
    <property type="entry name" value="DIPEPTIDYL PEPTIDASE FAMILY MEMBER 6"/>
    <property type="match status" value="1"/>
</dbReference>
<dbReference type="PANTHER" id="PTHR42776">
    <property type="entry name" value="SERINE PEPTIDASE S9 FAMILY MEMBER"/>
    <property type="match status" value="1"/>
</dbReference>
<dbReference type="eggNOG" id="COG0823">
    <property type="taxonomic scope" value="Bacteria"/>
</dbReference>
<dbReference type="STRING" id="688246.Premu_0178"/>